<sequence length="55" mass="6292">MRSEFRTVIIEAVHHRVLSTPVSDQETSLNVLEIKRESVGGRNQLLSFLSSFVMF</sequence>
<dbReference type="EMBL" id="JAWDGP010001769">
    <property type="protein sequence ID" value="KAK3788351.1"/>
    <property type="molecule type" value="Genomic_DNA"/>
</dbReference>
<name>A0AAE1AJL4_9GAST</name>
<proteinExistence type="predicted"/>
<reference evidence="1" key="1">
    <citation type="journal article" date="2023" name="G3 (Bethesda)">
        <title>A reference genome for the long-term kleptoplast-retaining sea slug Elysia crispata morphotype clarki.</title>
        <authorList>
            <person name="Eastman K.E."/>
            <person name="Pendleton A.L."/>
            <person name="Shaikh M.A."/>
            <person name="Suttiyut T."/>
            <person name="Ogas R."/>
            <person name="Tomko P."/>
            <person name="Gavelis G."/>
            <person name="Widhalm J.R."/>
            <person name="Wisecaver J.H."/>
        </authorList>
    </citation>
    <scope>NUCLEOTIDE SEQUENCE</scope>
    <source>
        <strain evidence="1">ECLA1</strain>
    </source>
</reference>
<accession>A0AAE1AJL4</accession>
<gene>
    <name evidence="1" type="ORF">RRG08_025078</name>
</gene>
<dbReference type="Proteomes" id="UP001283361">
    <property type="component" value="Unassembled WGS sequence"/>
</dbReference>
<organism evidence="1 2">
    <name type="scientific">Elysia crispata</name>
    <name type="common">lettuce slug</name>
    <dbReference type="NCBI Taxonomy" id="231223"/>
    <lineage>
        <taxon>Eukaryota</taxon>
        <taxon>Metazoa</taxon>
        <taxon>Spiralia</taxon>
        <taxon>Lophotrochozoa</taxon>
        <taxon>Mollusca</taxon>
        <taxon>Gastropoda</taxon>
        <taxon>Heterobranchia</taxon>
        <taxon>Euthyneura</taxon>
        <taxon>Panpulmonata</taxon>
        <taxon>Sacoglossa</taxon>
        <taxon>Placobranchoidea</taxon>
        <taxon>Plakobranchidae</taxon>
        <taxon>Elysia</taxon>
    </lineage>
</organism>
<comment type="caution">
    <text evidence="1">The sequence shown here is derived from an EMBL/GenBank/DDBJ whole genome shotgun (WGS) entry which is preliminary data.</text>
</comment>
<dbReference type="AlphaFoldDB" id="A0AAE1AJL4"/>
<evidence type="ECO:0000313" key="2">
    <source>
        <dbReference type="Proteomes" id="UP001283361"/>
    </source>
</evidence>
<evidence type="ECO:0000313" key="1">
    <source>
        <dbReference type="EMBL" id="KAK3788351.1"/>
    </source>
</evidence>
<protein>
    <submittedName>
        <fullName evidence="1">Uncharacterized protein</fullName>
    </submittedName>
</protein>
<keyword evidence="2" id="KW-1185">Reference proteome</keyword>